<dbReference type="PANTHER" id="PTHR42850">
    <property type="entry name" value="METALLOPHOSPHOESTERASE"/>
    <property type="match status" value="1"/>
</dbReference>
<evidence type="ECO:0000259" key="1">
    <source>
        <dbReference type="Pfam" id="PF00149"/>
    </source>
</evidence>
<dbReference type="GO" id="GO:0008803">
    <property type="term" value="F:bis(5'-nucleosyl)-tetraphosphatase (symmetrical) activity"/>
    <property type="evidence" value="ECO:0007669"/>
    <property type="project" value="TreeGrafter"/>
</dbReference>
<gene>
    <name evidence="2" type="ORF">IAB16_07460</name>
</gene>
<dbReference type="AlphaFoldDB" id="A0A940IE57"/>
<dbReference type="Gene3D" id="3.60.21.10">
    <property type="match status" value="1"/>
</dbReference>
<evidence type="ECO:0000313" key="2">
    <source>
        <dbReference type="EMBL" id="MBO8424842.1"/>
    </source>
</evidence>
<dbReference type="InterPro" id="IPR004843">
    <property type="entry name" value="Calcineurin-like_PHP"/>
</dbReference>
<reference evidence="2" key="1">
    <citation type="submission" date="2020-10" db="EMBL/GenBank/DDBJ databases">
        <authorList>
            <person name="Gilroy R."/>
        </authorList>
    </citation>
    <scope>NUCLEOTIDE SEQUENCE</scope>
    <source>
        <strain evidence="2">517</strain>
    </source>
</reference>
<dbReference type="GO" id="GO:0016791">
    <property type="term" value="F:phosphatase activity"/>
    <property type="evidence" value="ECO:0007669"/>
    <property type="project" value="TreeGrafter"/>
</dbReference>
<dbReference type="EMBL" id="JADINF010000191">
    <property type="protein sequence ID" value="MBO8424842.1"/>
    <property type="molecule type" value="Genomic_DNA"/>
</dbReference>
<protein>
    <submittedName>
        <fullName evidence="2">Metallophosphoesterase</fullName>
    </submittedName>
</protein>
<sequence>MKYYVVADVHGFYSLLRRTLEEKGFFTDEEPRKLILLGDLFDRGGEAKEMQDFVIELMERDEVILVRGNHEDCITELADNFLSYLYGGDLRHTHHYVNGTIDTAEQLTGFDLSSMRASPYAFVSALKDTPYFSTIIPATVDYFETENYVFTHGWIPCVRKGTYARYRYEPVDNWREADKDLWEAARWYNGMDAARSVTADKTVVCGHRTASYGHFKYERKGSEFGEDADFSPYYADGIIAIDACTAVSGKMNCIVIEDEPLLRLP</sequence>
<dbReference type="Pfam" id="PF00149">
    <property type="entry name" value="Metallophos"/>
    <property type="match status" value="1"/>
</dbReference>
<evidence type="ECO:0000313" key="3">
    <source>
        <dbReference type="Proteomes" id="UP000727857"/>
    </source>
</evidence>
<proteinExistence type="predicted"/>
<dbReference type="InterPro" id="IPR050126">
    <property type="entry name" value="Ap4A_hydrolase"/>
</dbReference>
<name>A0A940IE57_9FIRM</name>
<dbReference type="SUPFAM" id="SSF56300">
    <property type="entry name" value="Metallo-dependent phosphatases"/>
    <property type="match status" value="1"/>
</dbReference>
<dbReference type="Proteomes" id="UP000727857">
    <property type="component" value="Unassembled WGS sequence"/>
</dbReference>
<organism evidence="2 3">
    <name type="scientific">Candidatus Stercoripulliclostridium pullicola</name>
    <dbReference type="NCBI Taxonomy" id="2840953"/>
    <lineage>
        <taxon>Bacteria</taxon>
        <taxon>Bacillati</taxon>
        <taxon>Bacillota</taxon>
        <taxon>Clostridia</taxon>
        <taxon>Eubacteriales</taxon>
        <taxon>Candidatus Stercoripulliclostridium</taxon>
    </lineage>
</organism>
<comment type="caution">
    <text evidence="2">The sequence shown here is derived from an EMBL/GenBank/DDBJ whole genome shotgun (WGS) entry which is preliminary data.</text>
</comment>
<accession>A0A940IE57</accession>
<feature type="domain" description="Calcineurin-like phosphoesterase" evidence="1">
    <location>
        <begin position="1"/>
        <end position="219"/>
    </location>
</feature>
<dbReference type="PANTHER" id="PTHR42850:SF4">
    <property type="entry name" value="ZINC-DEPENDENT ENDOPOLYPHOSPHATASE"/>
    <property type="match status" value="1"/>
</dbReference>
<reference evidence="2" key="2">
    <citation type="journal article" date="2021" name="PeerJ">
        <title>Extensive microbial diversity within the chicken gut microbiome revealed by metagenomics and culture.</title>
        <authorList>
            <person name="Gilroy R."/>
            <person name="Ravi A."/>
            <person name="Getino M."/>
            <person name="Pursley I."/>
            <person name="Horton D.L."/>
            <person name="Alikhan N.F."/>
            <person name="Baker D."/>
            <person name="Gharbi K."/>
            <person name="Hall N."/>
            <person name="Watson M."/>
            <person name="Adriaenssens E.M."/>
            <person name="Foster-Nyarko E."/>
            <person name="Jarju S."/>
            <person name="Secka A."/>
            <person name="Antonio M."/>
            <person name="Oren A."/>
            <person name="Chaudhuri R.R."/>
            <person name="La Ragione R."/>
            <person name="Hildebrand F."/>
            <person name="Pallen M.J."/>
        </authorList>
    </citation>
    <scope>NUCLEOTIDE SEQUENCE</scope>
    <source>
        <strain evidence="2">517</strain>
    </source>
</reference>
<dbReference type="GO" id="GO:0110154">
    <property type="term" value="P:RNA decapping"/>
    <property type="evidence" value="ECO:0007669"/>
    <property type="project" value="TreeGrafter"/>
</dbReference>
<dbReference type="InterPro" id="IPR029052">
    <property type="entry name" value="Metallo-depent_PP-like"/>
</dbReference>
<dbReference type="GO" id="GO:0005737">
    <property type="term" value="C:cytoplasm"/>
    <property type="evidence" value="ECO:0007669"/>
    <property type="project" value="TreeGrafter"/>
</dbReference>